<dbReference type="Pfam" id="PF08281">
    <property type="entry name" value="Sigma70_r4_2"/>
    <property type="match status" value="1"/>
</dbReference>
<evidence type="ECO:0000256" key="1">
    <source>
        <dbReference type="ARBA" id="ARBA00010641"/>
    </source>
</evidence>
<organism evidence="7 8">
    <name type="scientific">Sphingobacterium psychroaquaticum</name>
    <dbReference type="NCBI Taxonomy" id="561061"/>
    <lineage>
        <taxon>Bacteria</taxon>
        <taxon>Pseudomonadati</taxon>
        <taxon>Bacteroidota</taxon>
        <taxon>Sphingobacteriia</taxon>
        <taxon>Sphingobacteriales</taxon>
        <taxon>Sphingobacteriaceae</taxon>
        <taxon>Sphingobacterium</taxon>
    </lineage>
</organism>
<dbReference type="AlphaFoldDB" id="A0A1X7KTF3"/>
<accession>A0A1X7KTF3</accession>
<dbReference type="SUPFAM" id="SSF88946">
    <property type="entry name" value="Sigma2 domain of RNA polymerase sigma factors"/>
    <property type="match status" value="1"/>
</dbReference>
<dbReference type="NCBIfam" id="TIGR02985">
    <property type="entry name" value="Sig70_bacteroi1"/>
    <property type="match status" value="1"/>
</dbReference>
<dbReference type="PANTHER" id="PTHR43133">
    <property type="entry name" value="RNA POLYMERASE ECF-TYPE SIGMA FACTO"/>
    <property type="match status" value="1"/>
</dbReference>
<dbReference type="InterPro" id="IPR039425">
    <property type="entry name" value="RNA_pol_sigma-70-like"/>
</dbReference>
<dbReference type="CDD" id="cd06171">
    <property type="entry name" value="Sigma70_r4"/>
    <property type="match status" value="1"/>
</dbReference>
<keyword evidence="4" id="KW-0804">Transcription</keyword>
<sequence length="187" mass="22441">MELNVTDIELVRLLRNGDHDALERIYKRYHHVLYSHAYRRLPDREEVRDILHEIFINLWQNRDTFFITSSLSAYLYAAVRSRVLNVVRNQKVRDSYAQSLQAFMDEGVEVTETKFREKELIRLVEQEVRALPTQMRIIFEMSRFQERSHKEVAEELNISPQTVRTQVRNALRILRVKLGDNIFTLFF</sequence>
<dbReference type="InterPro" id="IPR013249">
    <property type="entry name" value="RNA_pol_sigma70_r4_t2"/>
</dbReference>
<evidence type="ECO:0000256" key="3">
    <source>
        <dbReference type="ARBA" id="ARBA00023082"/>
    </source>
</evidence>
<dbReference type="SUPFAM" id="SSF88659">
    <property type="entry name" value="Sigma3 and sigma4 domains of RNA polymerase sigma factors"/>
    <property type="match status" value="1"/>
</dbReference>
<dbReference type="PANTHER" id="PTHR43133:SF46">
    <property type="entry name" value="RNA POLYMERASE SIGMA-70 FACTOR ECF SUBFAMILY"/>
    <property type="match status" value="1"/>
</dbReference>
<proteinExistence type="inferred from homology"/>
<dbReference type="GO" id="GO:0003677">
    <property type="term" value="F:DNA binding"/>
    <property type="evidence" value="ECO:0007669"/>
    <property type="project" value="InterPro"/>
</dbReference>
<dbReference type="GO" id="GO:0006352">
    <property type="term" value="P:DNA-templated transcription initiation"/>
    <property type="evidence" value="ECO:0007669"/>
    <property type="project" value="InterPro"/>
</dbReference>
<dbReference type="GO" id="GO:0016987">
    <property type="term" value="F:sigma factor activity"/>
    <property type="evidence" value="ECO:0007669"/>
    <property type="project" value="UniProtKB-KW"/>
</dbReference>
<gene>
    <name evidence="7" type="ORF">SAMN05660862_3211</name>
</gene>
<evidence type="ECO:0000259" key="6">
    <source>
        <dbReference type="Pfam" id="PF08281"/>
    </source>
</evidence>
<dbReference type="InterPro" id="IPR014284">
    <property type="entry name" value="RNA_pol_sigma-70_dom"/>
</dbReference>
<evidence type="ECO:0000256" key="4">
    <source>
        <dbReference type="ARBA" id="ARBA00023163"/>
    </source>
</evidence>
<dbReference type="Gene3D" id="1.10.1740.10">
    <property type="match status" value="1"/>
</dbReference>
<keyword evidence="2" id="KW-0805">Transcription regulation</keyword>
<keyword evidence="3" id="KW-0731">Sigma factor</keyword>
<dbReference type="Pfam" id="PF04542">
    <property type="entry name" value="Sigma70_r2"/>
    <property type="match status" value="1"/>
</dbReference>
<feature type="domain" description="RNA polymerase sigma factor 70 region 4 type 2" evidence="6">
    <location>
        <begin position="123"/>
        <end position="172"/>
    </location>
</feature>
<evidence type="ECO:0000313" key="7">
    <source>
        <dbReference type="EMBL" id="SMG44830.1"/>
    </source>
</evidence>
<dbReference type="InterPro" id="IPR014327">
    <property type="entry name" value="RNA_pol_sigma70_bacteroid"/>
</dbReference>
<dbReference type="InterPro" id="IPR007627">
    <property type="entry name" value="RNA_pol_sigma70_r2"/>
</dbReference>
<keyword evidence="8" id="KW-1185">Reference proteome</keyword>
<feature type="domain" description="RNA polymerase sigma-70 region 2" evidence="5">
    <location>
        <begin position="25"/>
        <end position="91"/>
    </location>
</feature>
<evidence type="ECO:0000256" key="2">
    <source>
        <dbReference type="ARBA" id="ARBA00023015"/>
    </source>
</evidence>
<dbReference type="Gene3D" id="1.10.10.10">
    <property type="entry name" value="Winged helix-like DNA-binding domain superfamily/Winged helix DNA-binding domain"/>
    <property type="match status" value="1"/>
</dbReference>
<dbReference type="NCBIfam" id="TIGR02937">
    <property type="entry name" value="sigma70-ECF"/>
    <property type="match status" value="1"/>
</dbReference>
<protein>
    <submittedName>
        <fullName evidence="7">RNA polymerase sigma-70 factor, ECF subfamily</fullName>
    </submittedName>
</protein>
<evidence type="ECO:0000259" key="5">
    <source>
        <dbReference type="Pfam" id="PF04542"/>
    </source>
</evidence>
<dbReference type="Proteomes" id="UP000192980">
    <property type="component" value="Unassembled WGS sequence"/>
</dbReference>
<name>A0A1X7KTF3_9SPHI</name>
<dbReference type="STRING" id="561061.SAMN05660862_3211"/>
<dbReference type="InterPro" id="IPR013325">
    <property type="entry name" value="RNA_pol_sigma_r2"/>
</dbReference>
<evidence type="ECO:0000313" key="8">
    <source>
        <dbReference type="Proteomes" id="UP000192980"/>
    </source>
</evidence>
<dbReference type="InterPro" id="IPR036388">
    <property type="entry name" value="WH-like_DNA-bd_sf"/>
</dbReference>
<reference evidence="7 8" key="1">
    <citation type="submission" date="2017-04" db="EMBL/GenBank/DDBJ databases">
        <authorList>
            <person name="Afonso C.L."/>
            <person name="Miller P.J."/>
            <person name="Scott M.A."/>
            <person name="Spackman E."/>
            <person name="Goraichik I."/>
            <person name="Dimitrov K.M."/>
            <person name="Suarez D.L."/>
            <person name="Swayne D.E."/>
        </authorList>
    </citation>
    <scope>NUCLEOTIDE SEQUENCE [LARGE SCALE GENOMIC DNA]</scope>
    <source>
        <strain evidence="7 8">DSM 22418</strain>
    </source>
</reference>
<dbReference type="InterPro" id="IPR013324">
    <property type="entry name" value="RNA_pol_sigma_r3/r4-like"/>
</dbReference>
<comment type="similarity">
    <text evidence="1">Belongs to the sigma-70 factor family. ECF subfamily.</text>
</comment>
<dbReference type="EMBL" id="FXAU01000006">
    <property type="protein sequence ID" value="SMG44830.1"/>
    <property type="molecule type" value="Genomic_DNA"/>
</dbReference>